<evidence type="ECO:0000259" key="1">
    <source>
        <dbReference type="Pfam" id="PF13588"/>
    </source>
</evidence>
<gene>
    <name evidence="2" type="ORF">ZNDK_0610</name>
</gene>
<name>A0A6L2R5L8_9BACT</name>
<protein>
    <recommendedName>
        <fullName evidence="1">Type I restriction enzyme R protein N-terminal domain-containing protein</fullName>
    </recommendedName>
</protein>
<proteinExistence type="predicted"/>
<dbReference type="Proteomes" id="UP000505077">
    <property type="component" value="Unassembled WGS sequence"/>
</dbReference>
<sequence>MEILHIEEIAAKIRRYASKNLNEEQTKHAMILPFIGALGYDIHDPFEVSAEFVSDAGKKGREKIDYAIIQDNKPIILIECKACDVRLDKDKCAQLRRYFAAHTSAHIGILTNGIQYNIYSDIREKNIMDDEPFIEFDILNFDSQLIPHLNHITKHGWNIEEVSNAGARLQIFSIIQRLIGDEIKKPSDDFVRFFIARSAGGVRITANALTYYRPIVTDALNSYLDNYMNRRLELSKVQPRTKSLSANIADTEGIFTTNTETWAYVTVRTLLHDTIDVARIYMRDQKTYCGILLDNNNRKTICRLHNFGTWNEGDPNIGQNAHIVIFITDSGEKFPIQYVEDIYPLKDKLTAAAKRVDGKK</sequence>
<evidence type="ECO:0000313" key="2">
    <source>
        <dbReference type="EMBL" id="GFH62839.1"/>
    </source>
</evidence>
<dbReference type="AlphaFoldDB" id="A0A6L2R5L8"/>
<feature type="domain" description="Type I restriction enzyme R protein N-terminal" evidence="1">
    <location>
        <begin position="23"/>
        <end position="120"/>
    </location>
</feature>
<evidence type="ECO:0000313" key="3">
    <source>
        <dbReference type="Proteomes" id="UP000505077"/>
    </source>
</evidence>
<dbReference type="Gene3D" id="3.90.1570.30">
    <property type="match status" value="1"/>
</dbReference>
<organism evidence="2 3">
    <name type="scientific">Candidatus Desulfovibrio kirbyi</name>
    <dbReference type="NCBI Taxonomy" id="2696086"/>
    <lineage>
        <taxon>Bacteria</taxon>
        <taxon>Pseudomonadati</taxon>
        <taxon>Thermodesulfobacteriota</taxon>
        <taxon>Desulfovibrionia</taxon>
        <taxon>Desulfovibrionales</taxon>
        <taxon>Desulfovibrionaceae</taxon>
        <taxon>Desulfovibrio</taxon>
    </lineage>
</organism>
<reference evidence="2 3" key="1">
    <citation type="journal article" date="2020" name="ISME J.">
        <title>Parallel Reductive Genome Evolution in Desulfovibrio Ectosymbionts Independently Acquired by Trichonympha Protists in the Termite Gut.</title>
        <authorList>
            <person name="Takeuchi M."/>
            <person name="Kuwahara H."/>
            <person name="Murakami T."/>
            <person name="Takahashi K."/>
            <person name="Kajitani R."/>
            <person name="Toyoda A."/>
            <person name="Itoh T."/>
            <person name="Ohkuma M."/>
            <person name="Hongoh Y."/>
        </authorList>
    </citation>
    <scope>NUCLEOTIDE SEQUENCE [LARGE SCALE GENOMIC DNA]</scope>
    <source>
        <strain evidence="2">ZnDsv-02</strain>
    </source>
</reference>
<dbReference type="InterPro" id="IPR029464">
    <property type="entry name" value="HSDR_N"/>
</dbReference>
<accession>A0A6L2R5L8</accession>
<dbReference type="Pfam" id="PF13588">
    <property type="entry name" value="HSDR_N_2"/>
    <property type="match status" value="1"/>
</dbReference>
<dbReference type="EMBL" id="BLLL01000006">
    <property type="protein sequence ID" value="GFH62839.1"/>
    <property type="molecule type" value="Genomic_DNA"/>
</dbReference>
<comment type="caution">
    <text evidence="2">The sequence shown here is derived from an EMBL/GenBank/DDBJ whole genome shotgun (WGS) entry which is preliminary data.</text>
</comment>